<comment type="caution">
    <text evidence="1">The sequence shown here is derived from an EMBL/GenBank/DDBJ whole genome shotgun (WGS) entry which is preliminary data.</text>
</comment>
<evidence type="ECO:0000313" key="2">
    <source>
        <dbReference type="Proteomes" id="UP000801492"/>
    </source>
</evidence>
<gene>
    <name evidence="1" type="ORF">ILUMI_24417</name>
</gene>
<organism evidence="1 2">
    <name type="scientific">Ignelater luminosus</name>
    <name type="common">Cucubano</name>
    <name type="synonym">Pyrophorus luminosus</name>
    <dbReference type="NCBI Taxonomy" id="2038154"/>
    <lineage>
        <taxon>Eukaryota</taxon>
        <taxon>Metazoa</taxon>
        <taxon>Ecdysozoa</taxon>
        <taxon>Arthropoda</taxon>
        <taxon>Hexapoda</taxon>
        <taxon>Insecta</taxon>
        <taxon>Pterygota</taxon>
        <taxon>Neoptera</taxon>
        <taxon>Endopterygota</taxon>
        <taxon>Coleoptera</taxon>
        <taxon>Polyphaga</taxon>
        <taxon>Elateriformia</taxon>
        <taxon>Elateroidea</taxon>
        <taxon>Elateridae</taxon>
        <taxon>Agrypninae</taxon>
        <taxon>Pyrophorini</taxon>
        <taxon>Ignelater</taxon>
    </lineage>
</organism>
<name>A0A8K0C745_IGNLU</name>
<dbReference type="AlphaFoldDB" id="A0A8K0C745"/>
<dbReference type="InterPro" id="IPR036397">
    <property type="entry name" value="RNaseH_sf"/>
</dbReference>
<reference evidence="1" key="1">
    <citation type="submission" date="2019-08" db="EMBL/GenBank/DDBJ databases">
        <title>The genome of the North American firefly Photinus pyralis.</title>
        <authorList>
            <consortium name="Photinus pyralis genome working group"/>
            <person name="Fallon T.R."/>
            <person name="Sander Lower S.E."/>
            <person name="Weng J.-K."/>
        </authorList>
    </citation>
    <scope>NUCLEOTIDE SEQUENCE</scope>
    <source>
        <strain evidence="1">TRF0915ILg1</strain>
        <tissue evidence="1">Whole body</tissue>
    </source>
</reference>
<accession>A0A8K0C745</accession>
<protein>
    <submittedName>
        <fullName evidence="1">Uncharacterized protein</fullName>
    </submittedName>
</protein>
<dbReference type="Gene3D" id="3.30.420.10">
    <property type="entry name" value="Ribonuclease H-like superfamily/Ribonuclease H"/>
    <property type="match status" value="1"/>
</dbReference>
<proteinExistence type="predicted"/>
<dbReference type="EMBL" id="VTPC01090702">
    <property type="protein sequence ID" value="KAF2881754.1"/>
    <property type="molecule type" value="Genomic_DNA"/>
</dbReference>
<evidence type="ECO:0000313" key="1">
    <source>
        <dbReference type="EMBL" id="KAF2881754.1"/>
    </source>
</evidence>
<dbReference type="OrthoDB" id="6766065at2759"/>
<dbReference type="GO" id="GO:0003676">
    <property type="term" value="F:nucleic acid binding"/>
    <property type="evidence" value="ECO:0007669"/>
    <property type="project" value="InterPro"/>
</dbReference>
<dbReference type="Proteomes" id="UP000801492">
    <property type="component" value="Unassembled WGS sequence"/>
</dbReference>
<keyword evidence="2" id="KW-1185">Reference proteome</keyword>
<sequence length="88" mass="10166">MVQNWAKEKIPDYIAKEDCPSASPVLNSLNYDLWGRVFAQSLTQVWKVQTVISEGMERSLQEKMRTAIETWRPRLKACVAAKEGYFEV</sequence>